<comment type="cofactor">
    <cofactor evidence="15">
        <name>Mg(2+)</name>
        <dbReference type="ChEBI" id="CHEBI:18420"/>
    </cofactor>
</comment>
<dbReference type="InterPro" id="IPR011907">
    <property type="entry name" value="RNase_III"/>
</dbReference>
<dbReference type="SMART" id="SM00358">
    <property type="entry name" value="DSRM"/>
    <property type="match status" value="1"/>
</dbReference>
<reference evidence="19 21" key="2">
    <citation type="submission" date="2020-04" db="EMBL/GenBank/DDBJ databases">
        <authorList>
            <person name="Hitch T.C.A."/>
            <person name="Wylensek D."/>
            <person name="Clavel T."/>
        </authorList>
    </citation>
    <scope>NUCLEOTIDE SEQUENCE [LARGE SCALE GENOMIC DNA]</scope>
    <source>
        <strain evidence="19 21">WCA-386-APC-2A</strain>
    </source>
</reference>
<dbReference type="RefSeq" id="WP_014015036.1">
    <property type="nucleotide sequence ID" value="NZ_AP031433.1"/>
</dbReference>
<evidence type="ECO:0000256" key="5">
    <source>
        <dbReference type="ARBA" id="ARBA00022490"/>
    </source>
</evidence>
<feature type="active site" evidence="15">
    <location>
        <position position="56"/>
    </location>
</feature>
<gene>
    <name evidence="15" type="primary">rnc</name>
    <name evidence="18" type="ORF">C6Y28_02545</name>
    <name evidence="19" type="ORF">HG933_11700</name>
</gene>
<sequence length="238" mass="26901">MDTERKQQLEQFIQVLGLKEFHNLLVLDQALTHSSYANENKASHGYYNERLEFLGDAILDLVVGEYLFLHYPNMPEGELSKARASVVSETPLASVCAKFHMGDYILLGKGELATGGRTRPSIMADAFEAVVGAIYIDSSYEEARKFILHQLKGYLDLVKSGHYEKDYKTLFQEYVQQEGPQHIEYELCRSEGPDHDKTFYMEVKVNGKVLGEGSGKTKKDAEQHAAHTALMKLKGEEF</sequence>
<dbReference type="FunFam" id="3.30.160.20:FF:000003">
    <property type="entry name" value="Ribonuclease 3"/>
    <property type="match status" value="1"/>
</dbReference>
<evidence type="ECO:0000313" key="19">
    <source>
        <dbReference type="EMBL" id="NMK40016.1"/>
    </source>
</evidence>
<evidence type="ECO:0000256" key="6">
    <source>
        <dbReference type="ARBA" id="ARBA00022552"/>
    </source>
</evidence>
<dbReference type="FunFam" id="1.10.1520.10:FF:000001">
    <property type="entry name" value="Ribonuclease 3"/>
    <property type="match status" value="1"/>
</dbReference>
<dbReference type="PANTHER" id="PTHR11207">
    <property type="entry name" value="RIBONUCLEASE III"/>
    <property type="match status" value="1"/>
</dbReference>
<dbReference type="PROSITE" id="PS50137">
    <property type="entry name" value="DS_RBD"/>
    <property type="match status" value="1"/>
</dbReference>
<keyword evidence="9 15" id="KW-0540">Nuclease</keyword>
<dbReference type="PROSITE" id="PS00517">
    <property type="entry name" value="RNASE_3_1"/>
    <property type="match status" value="1"/>
</dbReference>
<dbReference type="GO" id="GO:0019843">
    <property type="term" value="F:rRNA binding"/>
    <property type="evidence" value="ECO:0007669"/>
    <property type="project" value="UniProtKB-KW"/>
</dbReference>
<keyword evidence="5 15" id="KW-0963">Cytoplasm</keyword>
<keyword evidence="14 15" id="KW-0694">RNA-binding</keyword>
<dbReference type="GeneID" id="97490994"/>
<evidence type="ECO:0000259" key="16">
    <source>
        <dbReference type="PROSITE" id="PS50137"/>
    </source>
</evidence>
<proteinExistence type="inferred from homology"/>
<evidence type="ECO:0000256" key="3">
    <source>
        <dbReference type="ARBA" id="ARBA00010183"/>
    </source>
</evidence>
<dbReference type="NCBIfam" id="TIGR02191">
    <property type="entry name" value="RNaseIII"/>
    <property type="match status" value="1"/>
</dbReference>
<dbReference type="Gene3D" id="3.30.160.20">
    <property type="match status" value="1"/>
</dbReference>
<keyword evidence="13 15" id="KW-0460">Magnesium</keyword>
<protein>
    <recommendedName>
        <fullName evidence="15">Ribonuclease 3</fullName>
        <ecNumber evidence="15">3.1.26.3</ecNumber>
    </recommendedName>
    <alternativeName>
        <fullName evidence="15">Ribonuclease III</fullName>
        <shortName evidence="15">RNase III</shortName>
    </alternativeName>
</protein>
<dbReference type="Proteomes" id="UP000238358">
    <property type="component" value="Chromosome"/>
</dbReference>
<evidence type="ECO:0000256" key="9">
    <source>
        <dbReference type="ARBA" id="ARBA00022722"/>
    </source>
</evidence>
<keyword evidence="12 15" id="KW-0378">Hydrolase</keyword>
<dbReference type="AlphaFoldDB" id="A0A269TDH1"/>
<evidence type="ECO:0000256" key="1">
    <source>
        <dbReference type="ARBA" id="ARBA00000109"/>
    </source>
</evidence>
<evidence type="ECO:0000256" key="13">
    <source>
        <dbReference type="ARBA" id="ARBA00022842"/>
    </source>
</evidence>
<accession>A0A269TDH1</accession>
<dbReference type="SUPFAM" id="SSF69065">
    <property type="entry name" value="RNase III domain-like"/>
    <property type="match status" value="1"/>
</dbReference>
<dbReference type="GO" id="GO:0006397">
    <property type="term" value="P:mRNA processing"/>
    <property type="evidence" value="ECO:0007669"/>
    <property type="project" value="UniProtKB-UniRule"/>
</dbReference>
<dbReference type="HAMAP" id="MF_00104">
    <property type="entry name" value="RNase_III"/>
    <property type="match status" value="1"/>
</dbReference>
<dbReference type="EC" id="3.1.26.3" evidence="15"/>
<evidence type="ECO:0000256" key="10">
    <source>
        <dbReference type="ARBA" id="ARBA00022723"/>
    </source>
</evidence>
<evidence type="ECO:0000313" key="21">
    <source>
        <dbReference type="Proteomes" id="UP000536773"/>
    </source>
</evidence>
<evidence type="ECO:0000256" key="12">
    <source>
        <dbReference type="ARBA" id="ARBA00022801"/>
    </source>
</evidence>
<dbReference type="InterPro" id="IPR036389">
    <property type="entry name" value="RNase_III_sf"/>
</dbReference>
<comment type="subcellular location">
    <subcellularLocation>
        <location evidence="2 15">Cytoplasm</location>
    </subcellularLocation>
</comment>
<dbReference type="InterPro" id="IPR000999">
    <property type="entry name" value="RNase_III_dom"/>
</dbReference>
<comment type="function">
    <text evidence="15">Digests double-stranded RNA. Involved in the processing of primary rRNA transcript to yield the immediate precursors to the large and small rRNAs (23S and 16S). Processes some mRNAs, and tRNAs when they are encoded in the rRNA operon. Processes pre-crRNA and tracrRNA of type II CRISPR loci if present in the organism.</text>
</comment>
<dbReference type="OrthoDB" id="9805026at2"/>
<dbReference type="GO" id="GO:0046872">
    <property type="term" value="F:metal ion binding"/>
    <property type="evidence" value="ECO:0007669"/>
    <property type="project" value="UniProtKB-KW"/>
</dbReference>
<evidence type="ECO:0000256" key="2">
    <source>
        <dbReference type="ARBA" id="ARBA00004496"/>
    </source>
</evidence>
<evidence type="ECO:0000259" key="17">
    <source>
        <dbReference type="PROSITE" id="PS50142"/>
    </source>
</evidence>
<dbReference type="Pfam" id="PF00035">
    <property type="entry name" value="dsrm"/>
    <property type="match status" value="1"/>
</dbReference>
<feature type="domain" description="RNase III" evidence="17">
    <location>
        <begin position="9"/>
        <end position="139"/>
    </location>
</feature>
<dbReference type="GO" id="GO:0010468">
    <property type="term" value="P:regulation of gene expression"/>
    <property type="evidence" value="ECO:0007669"/>
    <property type="project" value="TreeGrafter"/>
</dbReference>
<dbReference type="GO" id="GO:0003725">
    <property type="term" value="F:double-stranded RNA binding"/>
    <property type="evidence" value="ECO:0007669"/>
    <property type="project" value="TreeGrafter"/>
</dbReference>
<reference evidence="18 20" key="1">
    <citation type="journal article" date="2018" name="Genome Announc.">
        <title>Complete genomes of two Megasphaera elsdenii strains, NCIMB 702410 and ATCC 25940.</title>
        <authorList>
            <person name="Hatmaker E.A."/>
            <person name="O'Dell K."/>
            <person name="Riley L.A."/>
            <person name="Klingeman D.M."/>
            <person name="Guss A.M."/>
        </authorList>
    </citation>
    <scope>NUCLEOTIDE SEQUENCE [LARGE SCALE GENOMIC DNA]</scope>
    <source>
        <strain evidence="18 20">NCIMB702410</strain>
    </source>
</reference>
<keyword evidence="15" id="KW-0699">rRNA-binding</keyword>
<dbReference type="GO" id="GO:0005737">
    <property type="term" value="C:cytoplasm"/>
    <property type="evidence" value="ECO:0007669"/>
    <property type="project" value="UniProtKB-SubCell"/>
</dbReference>
<dbReference type="Gene3D" id="1.10.1520.10">
    <property type="entry name" value="Ribonuclease III domain"/>
    <property type="match status" value="1"/>
</dbReference>
<evidence type="ECO:0000256" key="15">
    <source>
        <dbReference type="HAMAP-Rule" id="MF_00104"/>
    </source>
</evidence>
<keyword evidence="10 15" id="KW-0479">Metal-binding</keyword>
<name>A0A269TDH1_MEGEL</name>
<dbReference type="CDD" id="cd00593">
    <property type="entry name" value="RIBOc"/>
    <property type="match status" value="1"/>
</dbReference>
<dbReference type="GO" id="GO:0042802">
    <property type="term" value="F:identical protein binding"/>
    <property type="evidence" value="ECO:0007669"/>
    <property type="project" value="UniProtKB-ARBA"/>
</dbReference>
<dbReference type="GO" id="GO:0006364">
    <property type="term" value="P:rRNA processing"/>
    <property type="evidence" value="ECO:0007669"/>
    <property type="project" value="UniProtKB-UniRule"/>
</dbReference>
<dbReference type="EMBL" id="CP027569">
    <property type="protein sequence ID" value="AVO26581.1"/>
    <property type="molecule type" value="Genomic_DNA"/>
</dbReference>
<comment type="catalytic activity">
    <reaction evidence="1 15">
        <text>Endonucleolytic cleavage to 5'-phosphomonoester.</text>
        <dbReference type="EC" id="3.1.26.3"/>
    </reaction>
</comment>
<dbReference type="SUPFAM" id="SSF54768">
    <property type="entry name" value="dsRNA-binding domain-like"/>
    <property type="match status" value="1"/>
</dbReference>
<feature type="binding site" evidence="15">
    <location>
        <position position="125"/>
    </location>
    <ligand>
        <name>Mg(2+)</name>
        <dbReference type="ChEBI" id="CHEBI:18420"/>
    </ligand>
</feature>
<dbReference type="EMBL" id="JABBJH010000030">
    <property type="protein sequence ID" value="NMK40016.1"/>
    <property type="molecule type" value="Genomic_DNA"/>
</dbReference>
<feature type="binding site" evidence="15">
    <location>
        <position position="52"/>
    </location>
    <ligand>
        <name>Mg(2+)</name>
        <dbReference type="ChEBI" id="CHEBI:18420"/>
    </ligand>
</feature>
<keyword evidence="8 15" id="KW-0819">tRNA processing</keyword>
<feature type="active site" evidence="15">
    <location>
        <position position="128"/>
    </location>
</feature>
<dbReference type="SMART" id="SM00535">
    <property type="entry name" value="RIBOc"/>
    <property type="match status" value="1"/>
</dbReference>
<dbReference type="CDD" id="cd10845">
    <property type="entry name" value="DSRM_RNAse_III_family"/>
    <property type="match status" value="1"/>
</dbReference>
<dbReference type="Pfam" id="PF14622">
    <property type="entry name" value="Ribonucleas_3_3"/>
    <property type="match status" value="1"/>
</dbReference>
<dbReference type="GO" id="GO:0008033">
    <property type="term" value="P:tRNA processing"/>
    <property type="evidence" value="ECO:0007669"/>
    <property type="project" value="UniProtKB-KW"/>
</dbReference>
<feature type="binding site" evidence="15">
    <location>
        <position position="128"/>
    </location>
    <ligand>
        <name>Mg(2+)</name>
        <dbReference type="ChEBI" id="CHEBI:18420"/>
    </ligand>
</feature>
<evidence type="ECO:0000313" key="20">
    <source>
        <dbReference type="Proteomes" id="UP000238358"/>
    </source>
</evidence>
<feature type="domain" description="DRBM" evidence="16">
    <location>
        <begin position="166"/>
        <end position="235"/>
    </location>
</feature>
<keyword evidence="6 15" id="KW-0698">rRNA processing</keyword>
<keyword evidence="11 15" id="KW-0255">Endonuclease</keyword>
<dbReference type="GO" id="GO:0004525">
    <property type="term" value="F:ribonuclease III activity"/>
    <property type="evidence" value="ECO:0007669"/>
    <property type="project" value="UniProtKB-UniRule"/>
</dbReference>
<organism evidence="19 21">
    <name type="scientific">Megasphaera elsdenii</name>
    <dbReference type="NCBI Taxonomy" id="907"/>
    <lineage>
        <taxon>Bacteria</taxon>
        <taxon>Bacillati</taxon>
        <taxon>Bacillota</taxon>
        <taxon>Negativicutes</taxon>
        <taxon>Veillonellales</taxon>
        <taxon>Veillonellaceae</taxon>
        <taxon>Megasphaera</taxon>
    </lineage>
</organism>
<dbReference type="InterPro" id="IPR014720">
    <property type="entry name" value="dsRBD_dom"/>
</dbReference>
<evidence type="ECO:0000256" key="4">
    <source>
        <dbReference type="ARBA" id="ARBA00011738"/>
    </source>
</evidence>
<keyword evidence="7 15" id="KW-0507">mRNA processing</keyword>
<dbReference type="Proteomes" id="UP000536773">
    <property type="component" value="Unassembled WGS sequence"/>
</dbReference>
<evidence type="ECO:0000256" key="14">
    <source>
        <dbReference type="ARBA" id="ARBA00022884"/>
    </source>
</evidence>
<evidence type="ECO:0000256" key="11">
    <source>
        <dbReference type="ARBA" id="ARBA00022759"/>
    </source>
</evidence>
<evidence type="ECO:0000313" key="18">
    <source>
        <dbReference type="EMBL" id="AVO26581.1"/>
    </source>
</evidence>
<dbReference type="PROSITE" id="PS50142">
    <property type="entry name" value="RNASE_3_2"/>
    <property type="match status" value="1"/>
</dbReference>
<comment type="subunit">
    <text evidence="4 15">Homodimer.</text>
</comment>
<dbReference type="PANTHER" id="PTHR11207:SF0">
    <property type="entry name" value="RIBONUCLEASE 3"/>
    <property type="match status" value="1"/>
</dbReference>
<comment type="similarity">
    <text evidence="3">Belongs to the ribonuclease III family.</text>
</comment>
<evidence type="ECO:0000256" key="8">
    <source>
        <dbReference type="ARBA" id="ARBA00022694"/>
    </source>
</evidence>
<evidence type="ECO:0000256" key="7">
    <source>
        <dbReference type="ARBA" id="ARBA00022664"/>
    </source>
</evidence>